<dbReference type="Gene3D" id="1.10.357.10">
    <property type="entry name" value="Tetracycline Repressor, domain 2"/>
    <property type="match status" value="1"/>
</dbReference>
<keyword evidence="2 4" id="KW-0238">DNA-binding</keyword>
<dbReference type="PANTHER" id="PTHR47506:SF10">
    <property type="entry name" value="TRANSCRIPTIONAL REGULATORY PROTEIN"/>
    <property type="match status" value="1"/>
</dbReference>
<dbReference type="PROSITE" id="PS50977">
    <property type="entry name" value="HTH_TETR_2"/>
    <property type="match status" value="1"/>
</dbReference>
<evidence type="ECO:0000313" key="7">
    <source>
        <dbReference type="Proteomes" id="UP001157114"/>
    </source>
</evidence>
<dbReference type="SUPFAM" id="SSF48498">
    <property type="entry name" value="Tetracyclin repressor-like, C-terminal domain"/>
    <property type="match status" value="1"/>
</dbReference>
<comment type="caution">
    <text evidence="6">The sequence shown here is derived from an EMBL/GenBank/DDBJ whole genome shotgun (WGS) entry which is preliminary data.</text>
</comment>
<sequence length="192" mass="21680">MARPRNFDEEDVLRKAMTLFWSKGFESTSLTDLLQATGLSKSSLYETFGSKHELFLRAFELYKKDRMVGFTACLSQSNVYLAISTAFQTVLDGKGNQMGCMTANEAIELAPHDPKLQEMVESDFDEIEQVFLQAIERGKQNGSLRTGIESRKLARFLTVSLQGINVMIRAKAKRDVIEDSIFVILEKLNEHG</sequence>
<gene>
    <name evidence="6" type="ORF">MU1_47760</name>
</gene>
<evidence type="ECO:0000256" key="1">
    <source>
        <dbReference type="ARBA" id="ARBA00023015"/>
    </source>
</evidence>
<keyword evidence="1" id="KW-0805">Transcription regulation</keyword>
<feature type="DNA-binding region" description="H-T-H motif" evidence="4">
    <location>
        <begin position="29"/>
        <end position="48"/>
    </location>
</feature>
<dbReference type="InterPro" id="IPR036271">
    <property type="entry name" value="Tet_transcr_reg_TetR-rel_C_sf"/>
</dbReference>
<dbReference type="InterPro" id="IPR009057">
    <property type="entry name" value="Homeodomain-like_sf"/>
</dbReference>
<accession>A0ABQ6GJP0</accession>
<dbReference type="Pfam" id="PF00440">
    <property type="entry name" value="TetR_N"/>
    <property type="match status" value="1"/>
</dbReference>
<dbReference type="InterPro" id="IPR011075">
    <property type="entry name" value="TetR_C"/>
</dbReference>
<evidence type="ECO:0000256" key="4">
    <source>
        <dbReference type="PROSITE-ProRule" id="PRU00335"/>
    </source>
</evidence>
<dbReference type="RefSeq" id="WP_284241189.1">
    <property type="nucleotide sequence ID" value="NZ_BSSQ01000018.1"/>
</dbReference>
<evidence type="ECO:0000256" key="2">
    <source>
        <dbReference type="ARBA" id="ARBA00023125"/>
    </source>
</evidence>
<dbReference type="Gene3D" id="1.10.10.60">
    <property type="entry name" value="Homeodomain-like"/>
    <property type="match status" value="1"/>
</dbReference>
<name>A0ABQ6GJP0_9BACL</name>
<dbReference type="Proteomes" id="UP001157114">
    <property type="component" value="Unassembled WGS sequence"/>
</dbReference>
<dbReference type="PANTHER" id="PTHR47506">
    <property type="entry name" value="TRANSCRIPTIONAL REGULATORY PROTEIN"/>
    <property type="match status" value="1"/>
</dbReference>
<dbReference type="SUPFAM" id="SSF46689">
    <property type="entry name" value="Homeodomain-like"/>
    <property type="match status" value="1"/>
</dbReference>
<dbReference type="PRINTS" id="PR00455">
    <property type="entry name" value="HTHTETR"/>
</dbReference>
<evidence type="ECO:0000256" key="3">
    <source>
        <dbReference type="ARBA" id="ARBA00023163"/>
    </source>
</evidence>
<organism evidence="6 7">
    <name type="scientific">Paenibacillus glycanilyticus</name>
    <dbReference type="NCBI Taxonomy" id="126569"/>
    <lineage>
        <taxon>Bacteria</taxon>
        <taxon>Bacillati</taxon>
        <taxon>Bacillota</taxon>
        <taxon>Bacilli</taxon>
        <taxon>Bacillales</taxon>
        <taxon>Paenibacillaceae</taxon>
        <taxon>Paenibacillus</taxon>
    </lineage>
</organism>
<dbReference type="EMBL" id="BSSQ01000018">
    <property type="protein sequence ID" value="GLX70430.1"/>
    <property type="molecule type" value="Genomic_DNA"/>
</dbReference>
<reference evidence="6 7" key="1">
    <citation type="submission" date="2023-03" db="EMBL/GenBank/DDBJ databases">
        <title>Draft genome sequence of the bacteria which degrade cell wall of Tricholomamatutake.</title>
        <authorList>
            <person name="Konishi Y."/>
            <person name="Fukuta Y."/>
            <person name="Shirasaka N."/>
        </authorList>
    </citation>
    <scope>NUCLEOTIDE SEQUENCE [LARGE SCALE GENOMIC DNA]</scope>
    <source>
        <strain evidence="7">mu1</strain>
    </source>
</reference>
<dbReference type="Pfam" id="PF16925">
    <property type="entry name" value="TetR_C_13"/>
    <property type="match status" value="1"/>
</dbReference>
<proteinExistence type="predicted"/>
<dbReference type="InterPro" id="IPR001647">
    <property type="entry name" value="HTH_TetR"/>
</dbReference>
<feature type="domain" description="HTH tetR-type" evidence="5">
    <location>
        <begin position="6"/>
        <end position="66"/>
    </location>
</feature>
<protein>
    <submittedName>
        <fullName evidence="6">TetR family transcriptional regulator</fullName>
    </submittedName>
</protein>
<evidence type="ECO:0000259" key="5">
    <source>
        <dbReference type="PROSITE" id="PS50977"/>
    </source>
</evidence>
<keyword evidence="3" id="KW-0804">Transcription</keyword>
<keyword evidence="7" id="KW-1185">Reference proteome</keyword>
<evidence type="ECO:0000313" key="6">
    <source>
        <dbReference type="EMBL" id="GLX70430.1"/>
    </source>
</evidence>